<evidence type="ECO:0000256" key="9">
    <source>
        <dbReference type="ARBA" id="ARBA00022801"/>
    </source>
</evidence>
<comment type="catalytic activity">
    <reaction evidence="1">
        <text>an N-(acyl)-sphingosylphosphoethanolamine = an N-(acyl)-sphingosyl-1,3-cyclic phosphate + ethanolamine</text>
        <dbReference type="Rhea" id="RHEA:60648"/>
        <dbReference type="ChEBI" id="CHEBI:57603"/>
        <dbReference type="ChEBI" id="CHEBI:143891"/>
        <dbReference type="ChEBI" id="CHEBI:143892"/>
    </reaction>
</comment>
<dbReference type="SUPFAM" id="SSF50729">
    <property type="entry name" value="PH domain-like"/>
    <property type="match status" value="1"/>
</dbReference>
<dbReference type="GO" id="GO:0004435">
    <property type="term" value="F:phosphatidylinositol-4,5-bisphosphate phospholipase C activity"/>
    <property type="evidence" value="ECO:0007669"/>
    <property type="project" value="UniProtKB-EC"/>
</dbReference>
<evidence type="ECO:0000256" key="1">
    <source>
        <dbReference type="ARBA" id="ARBA00000110"/>
    </source>
</evidence>
<evidence type="ECO:0000313" key="22">
    <source>
        <dbReference type="Proteomes" id="UP000054359"/>
    </source>
</evidence>
<evidence type="ECO:0000256" key="10">
    <source>
        <dbReference type="ARBA" id="ARBA00022842"/>
    </source>
</evidence>
<dbReference type="InterPro" id="IPR011992">
    <property type="entry name" value="EF-hand-dom_pair"/>
</dbReference>
<dbReference type="Gene3D" id="2.30.29.30">
    <property type="entry name" value="Pleckstrin-homology domain (PH domain)/Phosphotyrosine-binding domain (PTB)"/>
    <property type="match status" value="1"/>
</dbReference>
<dbReference type="SUPFAM" id="SSF51695">
    <property type="entry name" value="PLC-like phosphodiesterases"/>
    <property type="match status" value="1"/>
</dbReference>
<dbReference type="SMART" id="SM00148">
    <property type="entry name" value="PLCXc"/>
    <property type="match status" value="1"/>
</dbReference>
<dbReference type="GO" id="GO:0016042">
    <property type="term" value="P:lipid catabolic process"/>
    <property type="evidence" value="ECO:0007669"/>
    <property type="project" value="UniProtKB-KW"/>
</dbReference>
<dbReference type="FunFam" id="3.20.20.190:FF:000039">
    <property type="entry name" value="Phosphoinositide phospholipase C"/>
    <property type="match status" value="1"/>
</dbReference>
<comment type="cofactor">
    <cofactor evidence="2">
        <name>Ca(2+)</name>
        <dbReference type="ChEBI" id="CHEBI:29108"/>
    </cofactor>
</comment>
<dbReference type="Gene3D" id="1.10.238.10">
    <property type="entry name" value="EF-hand"/>
    <property type="match status" value="2"/>
</dbReference>
<dbReference type="GO" id="GO:0005737">
    <property type="term" value="C:cytoplasm"/>
    <property type="evidence" value="ECO:0007669"/>
    <property type="project" value="UniProtKB-SubCell"/>
</dbReference>
<evidence type="ECO:0000259" key="19">
    <source>
        <dbReference type="PROSITE" id="PS50008"/>
    </source>
</evidence>
<dbReference type="PROSITE" id="PS50007">
    <property type="entry name" value="PIPLC_X_DOMAIN"/>
    <property type="match status" value="1"/>
</dbReference>
<dbReference type="PROSITE" id="PS50004">
    <property type="entry name" value="C2"/>
    <property type="match status" value="1"/>
</dbReference>
<evidence type="ECO:0000259" key="20">
    <source>
        <dbReference type="PROSITE" id="PS50222"/>
    </source>
</evidence>
<feature type="non-terminal residue" evidence="21">
    <location>
        <position position="828"/>
    </location>
</feature>
<dbReference type="EC" id="3.1.4.11" evidence="5 17"/>
<evidence type="ECO:0000256" key="16">
    <source>
        <dbReference type="ARBA" id="ARBA00023674"/>
    </source>
</evidence>
<dbReference type="Gene3D" id="3.20.20.190">
    <property type="entry name" value="Phosphatidylinositol (PI) phosphodiesterase"/>
    <property type="match status" value="1"/>
</dbReference>
<keyword evidence="14" id="KW-0807">Transducer</keyword>
<dbReference type="AlphaFoldDB" id="A0A087T9E7"/>
<dbReference type="SUPFAM" id="SSF47473">
    <property type="entry name" value="EF-hand"/>
    <property type="match status" value="1"/>
</dbReference>
<sequence>MIDSISQKDEELFRCIKKSSSDIKSRVDFKMTRKKSPSENLPLNMMTKGTVMYKVRSSSKWYKRKYKVDIDNMKLFYSPSTKHFWTSTIARASKCIPVPPEDLSIVSIRYLIEVRKGWNTDVFQKLQTRFRRNFQRALHPTLISMLKEENCFSLVIAPARTIASGSKLDNTYVVDLIAPSMEVRDAWVRGLNQLIACSKIEDAEQRWLIDRIREADVNGNGSLNFEECLGLLKQLNIGMRRSEARKLFDKVKIDGQDALGPEEFIRLYRILNHRPELEEIMKKYSASHSVLWDVEELKAFLYEEQHDFLSIEDCKDMIEEYEPEENKNSGFLSLEGFQKLLTMGQEDIFNKRHRTVYQDMTQPLTRYYIATSHNTYLIQDQLLGESSIEGYVQALKRGCRCLELDTWDGPDEEPIIFHGYTLTSRILLKDVLEAIKKYAFSVSQYPIILSIENHCSVPYQEKMAYYFRTILGEYLYTDCIGENEKEHPSPESLSKKIFIKGKKLKDELMMSEECHFMLEEEEEREEDLANALASAPTPPGEGDEIIPTLMAASSQRKRIAKELSDLVNYFSAKRFSSFEECKNSWEFNEMTSLSETVALNLGCTQGLDFATFNKKHFSRIYPKGTRTDSSNFDPCPFWNLGCQMVALNYQTWDKFVYLNEAKFAQNGRCGYLLKPEYLTSDKISYDPNKPPYQKRQINVTIKVVSAQYLPKPPCASETDIVDPYVSIKVVGHPADQTKKRTSFISNNGFNPVWNETCNFVVNAPEQAIFYFCVKDQNITSNALIGQFALPCSSINEGYRHVYLEDCRGQKLEKATLFVHVQMSESEQE</sequence>
<keyword evidence="10" id="KW-0460">Magnesium</keyword>
<keyword evidence="22" id="KW-1185">Reference proteome</keyword>
<evidence type="ECO:0000256" key="17">
    <source>
        <dbReference type="RuleBase" id="RU361133"/>
    </source>
</evidence>
<dbReference type="InterPro" id="IPR000008">
    <property type="entry name" value="C2_dom"/>
</dbReference>
<dbReference type="PROSITE" id="PS50222">
    <property type="entry name" value="EF_HAND_2"/>
    <property type="match status" value="1"/>
</dbReference>
<feature type="domain" description="C2" evidence="18">
    <location>
        <begin position="679"/>
        <end position="805"/>
    </location>
</feature>
<dbReference type="SUPFAM" id="SSF49562">
    <property type="entry name" value="C2 domain (Calcium/lipid-binding domain, CaLB)"/>
    <property type="match status" value="1"/>
</dbReference>
<dbReference type="SMART" id="SM00239">
    <property type="entry name" value="C2"/>
    <property type="match status" value="1"/>
</dbReference>
<dbReference type="Gene3D" id="2.60.40.150">
    <property type="entry name" value="C2 domain"/>
    <property type="match status" value="1"/>
</dbReference>
<evidence type="ECO:0000256" key="6">
    <source>
        <dbReference type="ARBA" id="ARBA00022490"/>
    </source>
</evidence>
<dbReference type="Pfam" id="PF09279">
    <property type="entry name" value="EF-hand_like"/>
    <property type="match status" value="1"/>
</dbReference>
<keyword evidence="6" id="KW-0963">Cytoplasm</keyword>
<dbReference type="GO" id="GO:0005886">
    <property type="term" value="C:plasma membrane"/>
    <property type="evidence" value="ECO:0007669"/>
    <property type="project" value="TreeGrafter"/>
</dbReference>
<dbReference type="InterPro" id="IPR035892">
    <property type="entry name" value="C2_domain_sf"/>
</dbReference>
<dbReference type="EMBL" id="KK114120">
    <property type="protein sequence ID" value="KFM61736.1"/>
    <property type="molecule type" value="Genomic_DNA"/>
</dbReference>
<evidence type="ECO:0000256" key="4">
    <source>
        <dbReference type="ARBA" id="ARBA00004613"/>
    </source>
</evidence>
<evidence type="ECO:0000256" key="12">
    <source>
        <dbReference type="ARBA" id="ARBA00023098"/>
    </source>
</evidence>
<organism evidence="21 22">
    <name type="scientific">Stegodyphus mimosarum</name>
    <name type="common">African social velvet spider</name>
    <dbReference type="NCBI Taxonomy" id="407821"/>
    <lineage>
        <taxon>Eukaryota</taxon>
        <taxon>Metazoa</taxon>
        <taxon>Ecdysozoa</taxon>
        <taxon>Arthropoda</taxon>
        <taxon>Chelicerata</taxon>
        <taxon>Arachnida</taxon>
        <taxon>Araneae</taxon>
        <taxon>Araneomorphae</taxon>
        <taxon>Entelegynae</taxon>
        <taxon>Eresoidea</taxon>
        <taxon>Eresidae</taxon>
        <taxon>Stegodyphus</taxon>
    </lineage>
</organism>
<proteinExistence type="predicted"/>
<dbReference type="Pfam" id="PF00168">
    <property type="entry name" value="C2"/>
    <property type="match status" value="1"/>
</dbReference>
<evidence type="ECO:0000313" key="21">
    <source>
        <dbReference type="EMBL" id="KFM61736.1"/>
    </source>
</evidence>
<dbReference type="InterPro" id="IPR017946">
    <property type="entry name" value="PLC-like_Pdiesterase_TIM-brl"/>
</dbReference>
<evidence type="ECO:0000256" key="8">
    <source>
        <dbReference type="ARBA" id="ARBA00022723"/>
    </source>
</evidence>
<evidence type="ECO:0000256" key="15">
    <source>
        <dbReference type="ARBA" id="ARBA00023239"/>
    </source>
</evidence>
<dbReference type="InterPro" id="IPR002048">
    <property type="entry name" value="EF_hand_dom"/>
</dbReference>
<dbReference type="InterPro" id="IPR015359">
    <property type="entry name" value="PLC_EF-hand-like"/>
</dbReference>
<keyword evidence="12 17" id="KW-0443">Lipid metabolism</keyword>
<dbReference type="InterPro" id="IPR011993">
    <property type="entry name" value="PH-like_dom_sf"/>
</dbReference>
<evidence type="ECO:0000256" key="11">
    <source>
        <dbReference type="ARBA" id="ARBA00022963"/>
    </source>
</evidence>
<accession>A0A087T9E7</accession>
<dbReference type="PROSITE" id="PS50008">
    <property type="entry name" value="PIPLC_Y_DOMAIN"/>
    <property type="match status" value="1"/>
</dbReference>
<feature type="domain" description="EF-hand" evidence="20">
    <location>
        <begin position="203"/>
        <end position="238"/>
    </location>
</feature>
<comment type="catalytic activity">
    <reaction evidence="16">
        <text>a 1,2-diacyl-sn-glycero-3-phospho-(1D-myo-inositol-4,5-bisphosphate) + H2O = 1D-myo-inositol 1,4,5-trisphosphate + a 1,2-diacyl-sn-glycerol + H(+)</text>
        <dbReference type="Rhea" id="RHEA:33179"/>
        <dbReference type="ChEBI" id="CHEBI:15377"/>
        <dbReference type="ChEBI" id="CHEBI:15378"/>
        <dbReference type="ChEBI" id="CHEBI:17815"/>
        <dbReference type="ChEBI" id="CHEBI:58456"/>
        <dbReference type="ChEBI" id="CHEBI:203600"/>
        <dbReference type="EC" id="3.1.4.11"/>
    </reaction>
    <physiologicalReaction direction="left-to-right" evidence="16">
        <dbReference type="Rhea" id="RHEA:33180"/>
    </physiologicalReaction>
</comment>
<keyword evidence="15" id="KW-0456">Lyase</keyword>
<dbReference type="SMART" id="SM00054">
    <property type="entry name" value="EFh"/>
    <property type="match status" value="2"/>
</dbReference>
<dbReference type="Proteomes" id="UP000054359">
    <property type="component" value="Unassembled WGS sequence"/>
</dbReference>
<protein>
    <recommendedName>
        <fullName evidence="5 17">Phosphoinositide phospholipase C</fullName>
        <ecNumber evidence="5 17">3.1.4.11</ecNumber>
    </recommendedName>
</protein>
<evidence type="ECO:0000256" key="13">
    <source>
        <dbReference type="ARBA" id="ARBA00023157"/>
    </source>
</evidence>
<keyword evidence="11 17" id="KW-0442">Lipid degradation</keyword>
<evidence type="ECO:0000256" key="5">
    <source>
        <dbReference type="ARBA" id="ARBA00012368"/>
    </source>
</evidence>
<dbReference type="GO" id="GO:0005509">
    <property type="term" value="F:calcium ion binding"/>
    <property type="evidence" value="ECO:0007669"/>
    <property type="project" value="InterPro"/>
</dbReference>
<evidence type="ECO:0000256" key="3">
    <source>
        <dbReference type="ARBA" id="ARBA00004496"/>
    </source>
</evidence>
<gene>
    <name evidence="21" type="ORF">X975_21975</name>
</gene>
<dbReference type="PANTHER" id="PTHR10336">
    <property type="entry name" value="PHOSPHOINOSITIDE-SPECIFIC PHOSPHOLIPASE C FAMILY PROTEIN"/>
    <property type="match status" value="1"/>
</dbReference>
<keyword evidence="7" id="KW-0964">Secreted</keyword>
<dbReference type="InterPro" id="IPR000909">
    <property type="entry name" value="PLipase_C_PInositol-sp_X_dom"/>
</dbReference>
<dbReference type="OMA" id="FSCVRVY"/>
<dbReference type="Pfam" id="PF00388">
    <property type="entry name" value="PI-PLC-X"/>
    <property type="match status" value="1"/>
</dbReference>
<dbReference type="CDD" id="cd16202">
    <property type="entry name" value="EFh_PI-PLCdelta"/>
    <property type="match status" value="1"/>
</dbReference>
<feature type="domain" description="PI-PLC Y-box" evidence="19">
    <location>
        <begin position="563"/>
        <end position="678"/>
    </location>
</feature>
<dbReference type="GO" id="GO:0016829">
    <property type="term" value="F:lyase activity"/>
    <property type="evidence" value="ECO:0007669"/>
    <property type="project" value="UniProtKB-KW"/>
</dbReference>
<evidence type="ECO:0000256" key="14">
    <source>
        <dbReference type="ARBA" id="ARBA00023224"/>
    </source>
</evidence>
<dbReference type="CDD" id="cd00275">
    <property type="entry name" value="C2_PLC_like"/>
    <property type="match status" value="1"/>
</dbReference>
<dbReference type="SMART" id="SM00149">
    <property type="entry name" value="PLCYc"/>
    <property type="match status" value="1"/>
</dbReference>
<name>A0A087T9E7_STEMI</name>
<evidence type="ECO:0000256" key="2">
    <source>
        <dbReference type="ARBA" id="ARBA00001913"/>
    </source>
</evidence>
<dbReference type="GO" id="GO:0005576">
    <property type="term" value="C:extracellular region"/>
    <property type="evidence" value="ECO:0007669"/>
    <property type="project" value="UniProtKB-SubCell"/>
</dbReference>
<dbReference type="InterPro" id="IPR001711">
    <property type="entry name" value="PLipase_C_Pinositol-sp_Y"/>
</dbReference>
<dbReference type="InterPro" id="IPR001192">
    <property type="entry name" value="PI-PLC_fam"/>
</dbReference>
<evidence type="ECO:0000259" key="18">
    <source>
        <dbReference type="PROSITE" id="PS50004"/>
    </source>
</evidence>
<keyword evidence="13" id="KW-1015">Disulfide bond</keyword>
<dbReference type="PRINTS" id="PR00390">
    <property type="entry name" value="PHPHLIPASEC"/>
</dbReference>
<dbReference type="OrthoDB" id="6421915at2759"/>
<reference evidence="21 22" key="1">
    <citation type="submission" date="2013-11" db="EMBL/GenBank/DDBJ databases">
        <title>Genome sequencing of Stegodyphus mimosarum.</title>
        <authorList>
            <person name="Bechsgaard J."/>
        </authorList>
    </citation>
    <scope>NUCLEOTIDE SEQUENCE [LARGE SCALE GENOMIC DNA]</scope>
</reference>
<evidence type="ECO:0000256" key="7">
    <source>
        <dbReference type="ARBA" id="ARBA00022525"/>
    </source>
</evidence>
<dbReference type="GO" id="GO:0035556">
    <property type="term" value="P:intracellular signal transduction"/>
    <property type="evidence" value="ECO:0007669"/>
    <property type="project" value="InterPro"/>
</dbReference>
<dbReference type="STRING" id="407821.A0A087T9E7"/>
<dbReference type="FunFam" id="1.10.238.10:FF:000005">
    <property type="entry name" value="Phosphoinositide phospholipase C"/>
    <property type="match status" value="1"/>
</dbReference>
<comment type="subcellular location">
    <subcellularLocation>
        <location evidence="3">Cytoplasm</location>
    </subcellularLocation>
    <subcellularLocation>
        <location evidence="4">Secreted</location>
    </subcellularLocation>
</comment>
<dbReference type="PANTHER" id="PTHR10336:SF209">
    <property type="entry name" value="PHOSPHOINOSITIDE PHOSPHOLIPASE C"/>
    <property type="match status" value="1"/>
</dbReference>
<keyword evidence="9 17" id="KW-0378">Hydrolase</keyword>
<dbReference type="Pfam" id="PF00387">
    <property type="entry name" value="PI-PLC-Y"/>
    <property type="match status" value="1"/>
</dbReference>
<keyword evidence="8" id="KW-0479">Metal-binding</keyword>